<dbReference type="AlphaFoldDB" id="A0A8T1RY08"/>
<dbReference type="Gene3D" id="1.10.287.110">
    <property type="entry name" value="DnaJ domain"/>
    <property type="match status" value="1"/>
</dbReference>
<dbReference type="SUPFAM" id="SSF46565">
    <property type="entry name" value="Chaperone J-domain"/>
    <property type="match status" value="1"/>
</dbReference>
<feature type="compositionally biased region" description="Polar residues" evidence="1">
    <location>
        <begin position="151"/>
        <end position="193"/>
    </location>
</feature>
<protein>
    <submittedName>
        <fullName evidence="2">Cyclin G associated kinase</fullName>
    </submittedName>
</protein>
<feature type="region of interest" description="Disordered" evidence="1">
    <location>
        <begin position="1"/>
        <end position="193"/>
    </location>
</feature>
<feature type="compositionally biased region" description="Polar residues" evidence="1">
    <location>
        <begin position="98"/>
        <end position="121"/>
    </location>
</feature>
<feature type="compositionally biased region" description="Polar residues" evidence="1">
    <location>
        <begin position="80"/>
        <end position="89"/>
    </location>
</feature>
<dbReference type="EMBL" id="JAHGAV010001824">
    <property type="protein sequence ID" value="KAG6921659.1"/>
    <property type="molecule type" value="Genomic_DNA"/>
</dbReference>
<dbReference type="OrthoDB" id="1717591at2759"/>
<evidence type="ECO:0000313" key="3">
    <source>
        <dbReference type="Proteomes" id="UP000765507"/>
    </source>
</evidence>
<keyword evidence="3" id="KW-1185">Reference proteome</keyword>
<dbReference type="InterPro" id="IPR036869">
    <property type="entry name" value="J_dom_sf"/>
</dbReference>
<accession>A0A8T1RY08</accession>
<feature type="compositionally biased region" description="Polar residues" evidence="1">
    <location>
        <begin position="22"/>
        <end position="31"/>
    </location>
</feature>
<dbReference type="Proteomes" id="UP000765507">
    <property type="component" value="Unassembled WGS sequence"/>
</dbReference>
<sequence>MSSGSEKPTLSGPDLFGDFLNPNATSTSSIFPSTQSAPPPSSSSDFLHLGNLAPDLPKMTSSASHPDLLSGWDSWADSPAPTSLASQQPKKPALEGQALTTGSQTSVPSGLSFSQAKSQNFDPFADLANLKSGLPGPSGGGFPAGGFGQKSAPSQKGGNQWQTKKPQNTGTSWQSHAQPQQVKSSTQNKPNYTVNFSVIGGREERGIRAPGFGQKPKVSENDFEDLLSNQGFSAKSDKKGTKTIAEMRKQEMSKDMDPLKLKV</sequence>
<evidence type="ECO:0000313" key="2">
    <source>
        <dbReference type="EMBL" id="KAG6921659.1"/>
    </source>
</evidence>
<name>A0A8T1RY08_CHESE</name>
<keyword evidence="2" id="KW-0418">Kinase</keyword>
<comment type="caution">
    <text evidence="2">The sequence shown here is derived from an EMBL/GenBank/DDBJ whole genome shotgun (WGS) entry which is preliminary data.</text>
</comment>
<reference evidence="2 3" key="1">
    <citation type="journal article" date="2020" name="G3 (Bethesda)">
        <title>Draft Genome of the Common Snapping Turtle, Chelydra serpentina, a Model for Phenotypic Plasticity in Reptiles.</title>
        <authorList>
            <person name="Das D."/>
            <person name="Singh S.K."/>
            <person name="Bierstedt J."/>
            <person name="Erickson A."/>
            <person name="Galli G.L.J."/>
            <person name="Crossley D.A. 2nd"/>
            <person name="Rhen T."/>
        </authorList>
    </citation>
    <scope>NUCLEOTIDE SEQUENCE [LARGE SCALE GENOMIC DNA]</scope>
    <source>
        <strain evidence="2">KW</strain>
    </source>
</reference>
<keyword evidence="2" id="KW-0808">Transferase</keyword>
<organism evidence="2 3">
    <name type="scientific">Chelydra serpentina</name>
    <name type="common">Snapping turtle</name>
    <name type="synonym">Testudo serpentina</name>
    <dbReference type="NCBI Taxonomy" id="8475"/>
    <lineage>
        <taxon>Eukaryota</taxon>
        <taxon>Metazoa</taxon>
        <taxon>Chordata</taxon>
        <taxon>Craniata</taxon>
        <taxon>Vertebrata</taxon>
        <taxon>Euteleostomi</taxon>
        <taxon>Archelosauria</taxon>
        <taxon>Testudinata</taxon>
        <taxon>Testudines</taxon>
        <taxon>Cryptodira</taxon>
        <taxon>Durocryptodira</taxon>
        <taxon>Americhelydia</taxon>
        <taxon>Chelydroidea</taxon>
        <taxon>Chelydridae</taxon>
        <taxon>Chelydra</taxon>
    </lineage>
</organism>
<feature type="compositionally biased region" description="Gly residues" evidence="1">
    <location>
        <begin position="136"/>
        <end position="148"/>
    </location>
</feature>
<gene>
    <name evidence="2" type="ORF">G0U57_005986</name>
</gene>
<dbReference type="GO" id="GO:0016301">
    <property type="term" value="F:kinase activity"/>
    <property type="evidence" value="ECO:0007669"/>
    <property type="project" value="UniProtKB-KW"/>
</dbReference>
<proteinExistence type="predicted"/>
<evidence type="ECO:0000256" key="1">
    <source>
        <dbReference type="SAM" id="MobiDB-lite"/>
    </source>
</evidence>